<keyword evidence="2" id="KW-0446">Lipid-binding</keyword>
<evidence type="ECO:0000259" key="5">
    <source>
        <dbReference type="SMART" id="SM00499"/>
    </source>
</evidence>
<evidence type="ECO:0000256" key="3">
    <source>
        <dbReference type="SAM" id="Phobius"/>
    </source>
</evidence>
<dbReference type="SUPFAM" id="SSF47699">
    <property type="entry name" value="Bifunctional inhibitor/lipid-transfer protein/seed storage 2S albumin"/>
    <property type="match status" value="2"/>
</dbReference>
<keyword evidence="3" id="KW-1133">Transmembrane helix</keyword>
<keyword evidence="3" id="KW-0472">Membrane</keyword>
<evidence type="ECO:0000313" key="7">
    <source>
        <dbReference type="Proteomes" id="UP000824890"/>
    </source>
</evidence>
<evidence type="ECO:0000313" key="6">
    <source>
        <dbReference type="EMBL" id="KAH0920981.1"/>
    </source>
</evidence>
<keyword evidence="7" id="KW-1185">Reference proteome</keyword>
<proteinExistence type="predicted"/>
<dbReference type="PANTHER" id="PTHR33214">
    <property type="entry name" value="BIFUNCTIONAL INHIBITOR/LIPID-TRANSFER PROTEIN/SEED STORAGE 2S ALBUMIN SUPERFAMILY PROTEIN"/>
    <property type="match status" value="1"/>
</dbReference>
<keyword evidence="1" id="KW-0813">Transport</keyword>
<name>A0ABQ8CVF0_BRANA</name>
<sequence length="190" mass="20091">MKFTGAICISFVIALVSSLAWTDATVEEGIKVACVPAELKPCTPAGLTGSNPSTECCGKLKEQESCLCSYMKNPAFGHCFKTPNAHKVIAACSFTGAICIAFVLIFVSSLARTNAVVEEGTNGVCVPGELKPCIPAVQTGSKPTTECCGVLKKQQSCLCGYIKDPRFGQYVKSKYAHMVLSTCGVPYPKC</sequence>
<accession>A0ABQ8CVF0</accession>
<reference evidence="6 7" key="1">
    <citation type="submission" date="2021-05" db="EMBL/GenBank/DDBJ databases">
        <title>Genome Assembly of Synthetic Allotetraploid Brassica napus Reveals Homoeologous Exchanges between Subgenomes.</title>
        <authorList>
            <person name="Davis J.T."/>
        </authorList>
    </citation>
    <scope>NUCLEOTIDE SEQUENCE [LARGE SCALE GENOMIC DNA]</scope>
    <source>
        <strain evidence="7">cv. Da-Ae</strain>
        <tissue evidence="6">Seedling</tissue>
    </source>
</reference>
<organism evidence="6 7">
    <name type="scientific">Brassica napus</name>
    <name type="common">Rape</name>
    <dbReference type="NCBI Taxonomy" id="3708"/>
    <lineage>
        <taxon>Eukaryota</taxon>
        <taxon>Viridiplantae</taxon>
        <taxon>Streptophyta</taxon>
        <taxon>Embryophyta</taxon>
        <taxon>Tracheophyta</taxon>
        <taxon>Spermatophyta</taxon>
        <taxon>Magnoliopsida</taxon>
        <taxon>eudicotyledons</taxon>
        <taxon>Gunneridae</taxon>
        <taxon>Pentapetalae</taxon>
        <taxon>rosids</taxon>
        <taxon>malvids</taxon>
        <taxon>Brassicales</taxon>
        <taxon>Brassicaceae</taxon>
        <taxon>Brassiceae</taxon>
        <taxon>Brassica</taxon>
    </lineage>
</organism>
<feature type="domain" description="Bifunctional inhibitor/plant lipid transfer protein/seed storage helical" evidence="5">
    <location>
        <begin position="34"/>
        <end position="99"/>
    </location>
</feature>
<dbReference type="PANTHER" id="PTHR33214:SF47">
    <property type="entry name" value="BIFUNCTIONAL INHIBITOR_LIPID-TRANSFER PROTEIN_SEED STORAGE 2S ALBUMIN SUPERFAMILY PROTEIN"/>
    <property type="match status" value="1"/>
</dbReference>
<evidence type="ECO:0000256" key="2">
    <source>
        <dbReference type="ARBA" id="ARBA00023121"/>
    </source>
</evidence>
<dbReference type="InterPro" id="IPR016140">
    <property type="entry name" value="Bifunc_inhib/LTP/seed_store"/>
</dbReference>
<evidence type="ECO:0000256" key="4">
    <source>
        <dbReference type="SAM" id="SignalP"/>
    </source>
</evidence>
<evidence type="ECO:0000256" key="1">
    <source>
        <dbReference type="ARBA" id="ARBA00022448"/>
    </source>
</evidence>
<protein>
    <recommendedName>
        <fullName evidence="5">Bifunctional inhibitor/plant lipid transfer protein/seed storage helical domain-containing protein</fullName>
    </recommendedName>
</protein>
<dbReference type="EMBL" id="JAGKQM010000006">
    <property type="protein sequence ID" value="KAH0920981.1"/>
    <property type="molecule type" value="Genomic_DNA"/>
</dbReference>
<dbReference type="Pfam" id="PF14368">
    <property type="entry name" value="LTP_2"/>
    <property type="match status" value="1"/>
</dbReference>
<dbReference type="CDD" id="cd01959">
    <property type="entry name" value="nsLTP2"/>
    <property type="match status" value="2"/>
</dbReference>
<dbReference type="Gene3D" id="1.10.110.10">
    <property type="entry name" value="Plant lipid-transfer and hydrophobic proteins"/>
    <property type="match status" value="2"/>
</dbReference>
<feature type="chain" id="PRO_5046418490" description="Bifunctional inhibitor/plant lipid transfer protein/seed storage helical domain-containing protein" evidence="4">
    <location>
        <begin position="25"/>
        <end position="190"/>
    </location>
</feature>
<keyword evidence="3" id="KW-0812">Transmembrane</keyword>
<feature type="domain" description="Bifunctional inhibitor/plant lipid transfer protein/seed storage helical" evidence="5">
    <location>
        <begin position="125"/>
        <end position="190"/>
    </location>
</feature>
<dbReference type="InterPro" id="IPR033872">
    <property type="entry name" value="nsLTP2"/>
</dbReference>
<comment type="caution">
    <text evidence="6">The sequence shown here is derived from an EMBL/GenBank/DDBJ whole genome shotgun (WGS) entry which is preliminary data.</text>
</comment>
<dbReference type="InterPro" id="IPR036312">
    <property type="entry name" value="Bifun_inhib/LTP/seed_sf"/>
</dbReference>
<feature type="transmembrane region" description="Helical" evidence="3">
    <location>
        <begin position="88"/>
        <end position="107"/>
    </location>
</feature>
<gene>
    <name evidence="6" type="ORF">HID58_020999</name>
</gene>
<keyword evidence="4" id="KW-0732">Signal</keyword>
<dbReference type="SMART" id="SM00499">
    <property type="entry name" value="AAI"/>
    <property type="match status" value="2"/>
</dbReference>
<feature type="signal peptide" evidence="4">
    <location>
        <begin position="1"/>
        <end position="24"/>
    </location>
</feature>
<dbReference type="Pfam" id="PF00234">
    <property type="entry name" value="Tryp_alpha_amyl"/>
    <property type="match status" value="1"/>
</dbReference>
<dbReference type="Proteomes" id="UP000824890">
    <property type="component" value="Unassembled WGS sequence"/>
</dbReference>